<keyword evidence="1" id="KW-0472">Membrane</keyword>
<protein>
    <submittedName>
        <fullName evidence="2">Uncharacterized protein</fullName>
    </submittedName>
</protein>
<gene>
    <name evidence="2" type="ORF">RSE6_04084</name>
</gene>
<keyword evidence="1" id="KW-1133">Transmembrane helix</keyword>
<dbReference type="Proteomes" id="UP000177625">
    <property type="component" value="Unassembled WGS sequence"/>
</dbReference>
<proteinExistence type="predicted"/>
<feature type="transmembrane region" description="Helical" evidence="1">
    <location>
        <begin position="173"/>
        <end position="193"/>
    </location>
</feature>
<keyword evidence="1" id="KW-0812">Transmembrane</keyword>
<evidence type="ECO:0000313" key="3">
    <source>
        <dbReference type="Proteomes" id="UP000177625"/>
    </source>
</evidence>
<sequence length="219" mass="24872">MRQPTSNDYHRARRGDEKIQFFEQDHSIVQAQELPSLTVVTDKQTEVIQRAREIHHNLAMTFPPWLGSFPYSSASSSSSSSSFSISTDPIIINTTQSVIKRRSPTSSFGYRSEASVSKTYYCDSESGSLKYTHSSRKSHPKSNSDSGVLGEGKRVFKEEWNFLKRGRFAQSRVADIACPVAAVGSAMLVFLFLERREQRAIERQRSMEKDREDWGDGFQ</sequence>
<organism evidence="2 3">
    <name type="scientific">Rhynchosporium secalis</name>
    <name type="common">Barley scald fungus</name>
    <dbReference type="NCBI Taxonomy" id="38038"/>
    <lineage>
        <taxon>Eukaryota</taxon>
        <taxon>Fungi</taxon>
        <taxon>Dikarya</taxon>
        <taxon>Ascomycota</taxon>
        <taxon>Pezizomycotina</taxon>
        <taxon>Leotiomycetes</taxon>
        <taxon>Helotiales</taxon>
        <taxon>Ploettnerulaceae</taxon>
        <taxon>Rhynchosporium</taxon>
    </lineage>
</organism>
<keyword evidence="3" id="KW-1185">Reference proteome</keyword>
<dbReference type="AlphaFoldDB" id="A0A1E1M4E0"/>
<accession>A0A1E1M4E0</accession>
<reference evidence="3" key="1">
    <citation type="submission" date="2016-03" db="EMBL/GenBank/DDBJ databases">
        <authorList>
            <person name="Guldener U."/>
        </authorList>
    </citation>
    <scope>NUCLEOTIDE SEQUENCE [LARGE SCALE GENOMIC DNA]</scope>
</reference>
<evidence type="ECO:0000256" key="1">
    <source>
        <dbReference type="SAM" id="Phobius"/>
    </source>
</evidence>
<evidence type="ECO:0000313" key="2">
    <source>
        <dbReference type="EMBL" id="CZT43970.1"/>
    </source>
</evidence>
<dbReference type="EMBL" id="FJVC01000157">
    <property type="protein sequence ID" value="CZT43970.1"/>
    <property type="molecule type" value="Genomic_DNA"/>
</dbReference>
<name>A0A1E1M4E0_RHYSE</name>